<name>A0ABU3VFW4_9RHOB</name>
<gene>
    <name evidence="2" type="ORF">QO231_14535</name>
</gene>
<accession>A0ABU3VFW4</accession>
<evidence type="ECO:0000256" key="1">
    <source>
        <dbReference type="SAM" id="SignalP"/>
    </source>
</evidence>
<proteinExistence type="predicted"/>
<keyword evidence="3" id="KW-1185">Reference proteome</keyword>
<dbReference type="RefSeq" id="WP_316777731.1">
    <property type="nucleotide sequence ID" value="NZ_JASMWN010000011.1"/>
</dbReference>
<evidence type="ECO:0008006" key="4">
    <source>
        <dbReference type="Google" id="ProtNLM"/>
    </source>
</evidence>
<sequence>MKTGVFSGLLFGMLLAFAGCTEFQLSGKPDGKQVEVLGRTWTVSSVADRPNAFVAWRDNNNLNPFGRPVALRTPQAVRALELATGCKVVPGRLWQDTTAEYHADMACPVAQQPPTG</sequence>
<feature type="chain" id="PRO_5045373667" description="Lipoprotein" evidence="1">
    <location>
        <begin position="19"/>
        <end position="116"/>
    </location>
</feature>
<dbReference type="PROSITE" id="PS51257">
    <property type="entry name" value="PROKAR_LIPOPROTEIN"/>
    <property type="match status" value="1"/>
</dbReference>
<feature type="signal peptide" evidence="1">
    <location>
        <begin position="1"/>
        <end position="18"/>
    </location>
</feature>
<keyword evidence="1" id="KW-0732">Signal</keyword>
<comment type="caution">
    <text evidence="2">The sequence shown here is derived from an EMBL/GenBank/DDBJ whole genome shotgun (WGS) entry which is preliminary data.</text>
</comment>
<protein>
    <recommendedName>
        <fullName evidence="4">Lipoprotein</fullName>
    </recommendedName>
</protein>
<reference evidence="3" key="1">
    <citation type="submission" date="2023-05" db="EMBL/GenBank/DDBJ databases">
        <title>Sedimentitalea sp. nov. JM2-8.</title>
        <authorList>
            <person name="Huang J."/>
        </authorList>
    </citation>
    <scope>NUCLEOTIDE SEQUENCE [LARGE SCALE GENOMIC DNA]</scope>
    <source>
        <strain evidence="3">KHS03</strain>
    </source>
</reference>
<evidence type="ECO:0000313" key="3">
    <source>
        <dbReference type="Proteomes" id="UP001255416"/>
    </source>
</evidence>
<evidence type="ECO:0000313" key="2">
    <source>
        <dbReference type="EMBL" id="MDU9005067.1"/>
    </source>
</evidence>
<dbReference type="Proteomes" id="UP001255416">
    <property type="component" value="Unassembled WGS sequence"/>
</dbReference>
<organism evidence="2 3">
    <name type="scientific">Sedimentitalea todarodis</name>
    <dbReference type="NCBI Taxonomy" id="1631240"/>
    <lineage>
        <taxon>Bacteria</taxon>
        <taxon>Pseudomonadati</taxon>
        <taxon>Pseudomonadota</taxon>
        <taxon>Alphaproteobacteria</taxon>
        <taxon>Rhodobacterales</taxon>
        <taxon>Paracoccaceae</taxon>
        <taxon>Sedimentitalea</taxon>
    </lineage>
</organism>
<dbReference type="EMBL" id="JASMWN010000011">
    <property type="protein sequence ID" value="MDU9005067.1"/>
    <property type="molecule type" value="Genomic_DNA"/>
</dbReference>